<evidence type="ECO:0000313" key="14">
    <source>
        <dbReference type="Proteomes" id="UP000332487"/>
    </source>
</evidence>
<evidence type="ECO:0000256" key="6">
    <source>
        <dbReference type="ARBA" id="ARBA00022723"/>
    </source>
</evidence>
<dbReference type="GO" id="GO:0004826">
    <property type="term" value="F:phenylalanine-tRNA ligase activity"/>
    <property type="evidence" value="ECO:0007669"/>
    <property type="project" value="UniProtKB-EC"/>
</dbReference>
<keyword evidence="4" id="KW-0963">Cytoplasm</keyword>
<dbReference type="InterPro" id="IPR045864">
    <property type="entry name" value="aa-tRNA-synth_II/BPL/LPL"/>
</dbReference>
<dbReference type="NCBIfam" id="TIGR00468">
    <property type="entry name" value="pheS"/>
    <property type="match status" value="1"/>
</dbReference>
<keyword evidence="9" id="KW-0460">Magnesium</keyword>
<evidence type="ECO:0000256" key="10">
    <source>
        <dbReference type="ARBA" id="ARBA00022917"/>
    </source>
</evidence>
<sequence>MLEIETSILAYLKAKHSSDSEEIGKEIGAESSSVSSTLESLANEGFVKIEKKVFHEVSVTDEGREYLEQFPEEKLVSNLGSDGIEVGSSTDKIALMWAKKNGWIDIAGGRARLTAGGRKFLSSGGEYAQRSVLKLLSERKIIDDQDFLKNQEAIDALQKRKLIRLREYSKISASITGSGIGYYDRERAPSCEKAQLDQLTRQAISSGAWRNFAFKKYDMGAETPEVYPGRLHPVHEFINVIRNIWMRMGFTEGSGHIIEPAFWNFDALFSPQDHPTRDMQDTFFLSNPERINLPEKELVEKVKEMHKKNWGRRWSAETAAEAVLRTHTTSISAHYIKEYGNGYGAYPAKLFYVGKVFRNESIDYKHLAELYQYDGIIIGDDLGLSELIGTLKLFYSQLGGFKIKIKPSYFPFVEPGLEVEYFDSEHNDWIELCGGGVIRKEITEALGTDKSVLAWGGGLDRLMFSRLGMESLTDLYKNDVDWLRKRKMIADFRL</sequence>
<proteinExistence type="inferred from homology"/>
<dbReference type="GO" id="GO:0005524">
    <property type="term" value="F:ATP binding"/>
    <property type="evidence" value="ECO:0007669"/>
    <property type="project" value="UniProtKB-KW"/>
</dbReference>
<comment type="similarity">
    <text evidence="2">Belongs to the class-II aminoacyl-tRNA synthetase family. Phe-tRNA synthetase alpha subunit type 2 subfamily.</text>
</comment>
<keyword evidence="11" id="KW-0030">Aminoacyl-tRNA synthetase</keyword>
<feature type="domain" description="Aminoacyl-transfer RNA synthetases class-II family profile" evidence="12">
    <location>
        <begin position="347"/>
        <end position="494"/>
    </location>
</feature>
<dbReference type="PANTHER" id="PTHR11538:SF40">
    <property type="entry name" value="PHENYLALANINE--TRNA LIGASE ALPHA SUBUNIT"/>
    <property type="match status" value="1"/>
</dbReference>
<dbReference type="InterPro" id="IPR006195">
    <property type="entry name" value="aa-tRNA-synth_II"/>
</dbReference>
<dbReference type="Gene3D" id="3.30.930.10">
    <property type="entry name" value="Bira Bifunctional Protein, Domain 2"/>
    <property type="match status" value="1"/>
</dbReference>
<dbReference type="Proteomes" id="UP000332487">
    <property type="component" value="Unassembled WGS sequence"/>
</dbReference>
<evidence type="ECO:0000256" key="4">
    <source>
        <dbReference type="ARBA" id="ARBA00022490"/>
    </source>
</evidence>
<evidence type="ECO:0000256" key="7">
    <source>
        <dbReference type="ARBA" id="ARBA00022741"/>
    </source>
</evidence>
<name>C7DGH8_MICA2</name>
<dbReference type="InterPro" id="IPR004529">
    <property type="entry name" value="Phe-tRNA-synth_IIc_asu"/>
</dbReference>
<keyword evidence="7" id="KW-0547">Nucleotide-binding</keyword>
<dbReference type="PANTHER" id="PTHR11538">
    <property type="entry name" value="PHENYLALANYL-TRNA SYNTHETASE"/>
    <property type="match status" value="1"/>
</dbReference>
<organism evidence="13 14">
    <name type="scientific">Candidatus Micrarchaeum acidiphilum ARMAN-2</name>
    <dbReference type="NCBI Taxonomy" id="425595"/>
    <lineage>
        <taxon>Archaea</taxon>
        <taxon>Candidatus Micrarchaeota</taxon>
        <taxon>Candidatus Micrarchaeia</taxon>
        <taxon>Candidatus Micrarchaeales</taxon>
        <taxon>Candidatus Micrarchaeaceae</taxon>
        <taxon>Candidatus Micrarchaeum</taxon>
    </lineage>
</organism>
<dbReference type="InterPro" id="IPR036388">
    <property type="entry name" value="WH-like_DNA-bd_sf"/>
</dbReference>
<dbReference type="GO" id="GO:0005737">
    <property type="term" value="C:cytoplasm"/>
    <property type="evidence" value="ECO:0007669"/>
    <property type="project" value="UniProtKB-SubCell"/>
</dbReference>
<dbReference type="GO" id="GO:0006432">
    <property type="term" value="P:phenylalanyl-tRNA aminoacylation"/>
    <property type="evidence" value="ECO:0007669"/>
    <property type="project" value="InterPro"/>
</dbReference>
<evidence type="ECO:0000256" key="3">
    <source>
        <dbReference type="ARBA" id="ARBA00012814"/>
    </source>
</evidence>
<evidence type="ECO:0000256" key="5">
    <source>
        <dbReference type="ARBA" id="ARBA00022598"/>
    </source>
</evidence>
<reference evidence="13 14" key="1">
    <citation type="journal article" date="2009" name="Genome Biol.">
        <title>Community-wide analysis of microbial genome sequence signatures.</title>
        <authorList>
            <person name="Dick G.J."/>
            <person name="Andersson A.F."/>
            <person name="Baker B.J."/>
            <person name="Simmons S.L."/>
            <person name="Thomas B.C."/>
            <person name="Yelton A.P."/>
            <person name="Banfield J.F."/>
        </authorList>
    </citation>
    <scope>NUCLEOTIDE SEQUENCE [LARGE SCALE GENOMIC DNA]</scope>
    <source>
        <strain evidence="13">ARMAN-2</strain>
    </source>
</reference>
<evidence type="ECO:0000256" key="11">
    <source>
        <dbReference type="ARBA" id="ARBA00023146"/>
    </source>
</evidence>
<keyword evidence="14" id="KW-1185">Reference proteome</keyword>
<dbReference type="Gene3D" id="1.10.10.10">
    <property type="entry name" value="Winged helix-like DNA-binding domain superfamily/Winged helix DNA-binding domain"/>
    <property type="match status" value="1"/>
</dbReference>
<dbReference type="EMBL" id="GG697238">
    <property type="protein sequence ID" value="EET90325.1"/>
    <property type="molecule type" value="Genomic_DNA"/>
</dbReference>
<evidence type="ECO:0000256" key="9">
    <source>
        <dbReference type="ARBA" id="ARBA00022842"/>
    </source>
</evidence>
<keyword evidence="8" id="KW-0067">ATP-binding</keyword>
<dbReference type="GO" id="GO:0046872">
    <property type="term" value="F:metal ion binding"/>
    <property type="evidence" value="ECO:0007669"/>
    <property type="project" value="UniProtKB-KW"/>
</dbReference>
<dbReference type="AlphaFoldDB" id="C7DGH8"/>
<dbReference type="InterPro" id="IPR002319">
    <property type="entry name" value="Phenylalanyl-tRNA_Synthase"/>
</dbReference>
<keyword evidence="6" id="KW-0479">Metal-binding</keyword>
<evidence type="ECO:0000256" key="8">
    <source>
        <dbReference type="ARBA" id="ARBA00022840"/>
    </source>
</evidence>
<reference evidence="13 14" key="2">
    <citation type="journal article" date="2010" name="Proc. Natl. Acad. Sci. U.S.A.">
        <title>Enigmatic, ultrasmall, uncultivated Archaea.</title>
        <authorList>
            <person name="Baker B.J."/>
            <person name="Comolli L.R."/>
            <person name="Dick G.J."/>
            <person name="Hauser L.J."/>
            <person name="Hyatt D."/>
            <person name="Dill B.D."/>
            <person name="Land M.L."/>
            <person name="Verberkmoes N.C."/>
            <person name="Hettich R.L."/>
            <person name="Banfield J.F."/>
        </authorList>
    </citation>
    <scope>NUCLEOTIDE SEQUENCE [LARGE SCALE GENOMIC DNA]</scope>
    <source>
        <strain evidence="13">ARMAN-2</strain>
    </source>
</reference>
<evidence type="ECO:0000256" key="1">
    <source>
        <dbReference type="ARBA" id="ARBA00004496"/>
    </source>
</evidence>
<evidence type="ECO:0000256" key="2">
    <source>
        <dbReference type="ARBA" id="ARBA00006703"/>
    </source>
</evidence>
<dbReference type="EC" id="6.1.1.20" evidence="3"/>
<dbReference type="SUPFAM" id="SSF46785">
    <property type="entry name" value="Winged helix' DNA-binding domain"/>
    <property type="match status" value="1"/>
</dbReference>
<dbReference type="SUPFAM" id="SSF55681">
    <property type="entry name" value="Class II aaRS and biotin synthetases"/>
    <property type="match status" value="1"/>
</dbReference>
<keyword evidence="10" id="KW-0648">Protein biosynthesis</keyword>
<evidence type="ECO:0000313" key="13">
    <source>
        <dbReference type="EMBL" id="EET90325.1"/>
    </source>
</evidence>
<accession>C7DGH8</accession>
<dbReference type="GO" id="GO:0000049">
    <property type="term" value="F:tRNA binding"/>
    <property type="evidence" value="ECO:0007669"/>
    <property type="project" value="InterPro"/>
</dbReference>
<gene>
    <name evidence="13" type="ORF">UNLARM2_0180</name>
</gene>
<evidence type="ECO:0000259" key="12">
    <source>
        <dbReference type="PROSITE" id="PS50862"/>
    </source>
</evidence>
<dbReference type="InterPro" id="IPR036390">
    <property type="entry name" value="WH_DNA-bd_sf"/>
</dbReference>
<protein>
    <recommendedName>
        <fullName evidence="3">phenylalanine--tRNA ligase</fullName>
        <ecNumber evidence="3">6.1.1.20</ecNumber>
    </recommendedName>
</protein>
<keyword evidence="5" id="KW-0436">Ligase</keyword>
<dbReference type="NCBIfam" id="NF003210">
    <property type="entry name" value="PRK04172.1"/>
    <property type="match status" value="1"/>
</dbReference>
<comment type="subcellular location">
    <subcellularLocation>
        <location evidence="1">Cytoplasm</location>
    </subcellularLocation>
</comment>
<dbReference type="PROSITE" id="PS50862">
    <property type="entry name" value="AA_TRNA_LIGASE_II"/>
    <property type="match status" value="1"/>
</dbReference>
<dbReference type="Pfam" id="PF01409">
    <property type="entry name" value="tRNA-synt_2d"/>
    <property type="match status" value="1"/>
</dbReference>